<protein>
    <recommendedName>
        <fullName evidence="2">Double Cache domain-containing protein</fullName>
    </recommendedName>
</protein>
<feature type="transmembrane region" description="Helical" evidence="1">
    <location>
        <begin position="291"/>
        <end position="310"/>
    </location>
</feature>
<dbReference type="InterPro" id="IPR029151">
    <property type="entry name" value="Sensor-like_sf"/>
</dbReference>
<evidence type="ECO:0000313" key="4">
    <source>
        <dbReference type="Proteomes" id="UP001198862"/>
    </source>
</evidence>
<evidence type="ECO:0000313" key="3">
    <source>
        <dbReference type="EMBL" id="MCC8431390.1"/>
    </source>
</evidence>
<proteinExistence type="predicted"/>
<keyword evidence="4" id="KW-1185">Reference proteome</keyword>
<evidence type="ECO:0000259" key="2">
    <source>
        <dbReference type="Pfam" id="PF14827"/>
    </source>
</evidence>
<sequence>MTFGNRIAAIMSVVLLASFGTMIALTLSDLRDDMRQRQGAALKTVGLTLRSTLERNGNTALALAQVFALQPGNVSAVASGDRGAILERLKPVYAYLSKQNGVEMLQFQSADLKMFLRLQEPENFGDDVSQARPMVVAVNHSHMGQSGVELGRRGLALRGVAPVMDGAKLVGTAEVGLGLPDLIRAVKTRTGAEVAVVLSVGMGAQHGDKKVYGDLVISESTDSTLFARLLEAASPRLAREDSFAEAVLDDATWGIVVTPLLDYSGRMIGGFIAAANFTTLHASYSRQAWKLLFAAFAAVVVCFSVIAVAMKSFVARPLQVLGDWLEALAEGRQPGSAVPPPGAADADRIVKAATALAGRVVPASAGAKEPAT</sequence>
<dbReference type="Gene3D" id="3.30.450.20">
    <property type="entry name" value="PAS domain"/>
    <property type="match status" value="1"/>
</dbReference>
<dbReference type="Proteomes" id="UP001198862">
    <property type="component" value="Unassembled WGS sequence"/>
</dbReference>
<feature type="transmembrane region" description="Helical" evidence="1">
    <location>
        <begin position="6"/>
        <end position="27"/>
    </location>
</feature>
<keyword evidence="1" id="KW-1133">Transmembrane helix</keyword>
<comment type="caution">
    <text evidence="3">The sequence shown here is derived from an EMBL/GenBank/DDBJ whole genome shotgun (WGS) entry which is preliminary data.</text>
</comment>
<dbReference type="Pfam" id="PF14827">
    <property type="entry name" value="dCache_3"/>
    <property type="match status" value="1"/>
</dbReference>
<dbReference type="RefSeq" id="WP_230552661.1">
    <property type="nucleotide sequence ID" value="NZ_JAJISD010000009.1"/>
</dbReference>
<name>A0ABS8KZA3_9HYPH</name>
<reference evidence="3 4" key="1">
    <citation type="submission" date="2021-11" db="EMBL/GenBank/DDBJ databases">
        <authorList>
            <person name="Lee D.-H."/>
            <person name="Kim S.-B."/>
        </authorList>
    </citation>
    <scope>NUCLEOTIDE SEQUENCE [LARGE SCALE GENOMIC DNA]</scope>
    <source>
        <strain evidence="3 4">KCTC 52223</strain>
    </source>
</reference>
<dbReference type="InterPro" id="IPR029150">
    <property type="entry name" value="dCache_3"/>
</dbReference>
<dbReference type="SUPFAM" id="SSF103190">
    <property type="entry name" value="Sensory domain-like"/>
    <property type="match status" value="1"/>
</dbReference>
<feature type="domain" description="Double Cache" evidence="2">
    <location>
        <begin position="44"/>
        <end position="269"/>
    </location>
</feature>
<accession>A0ABS8KZA3</accession>
<dbReference type="EMBL" id="JAJISD010000009">
    <property type="protein sequence ID" value="MCC8431390.1"/>
    <property type="molecule type" value="Genomic_DNA"/>
</dbReference>
<keyword evidence="1" id="KW-0472">Membrane</keyword>
<gene>
    <name evidence="3" type="ORF">LJ725_20650</name>
</gene>
<organism evidence="3 4">
    <name type="scientific">Reyranella aquatilis</name>
    <dbReference type="NCBI Taxonomy" id="2035356"/>
    <lineage>
        <taxon>Bacteria</taxon>
        <taxon>Pseudomonadati</taxon>
        <taxon>Pseudomonadota</taxon>
        <taxon>Alphaproteobacteria</taxon>
        <taxon>Hyphomicrobiales</taxon>
        <taxon>Reyranellaceae</taxon>
        <taxon>Reyranella</taxon>
    </lineage>
</organism>
<evidence type="ECO:0000256" key="1">
    <source>
        <dbReference type="SAM" id="Phobius"/>
    </source>
</evidence>
<keyword evidence="1" id="KW-0812">Transmembrane</keyword>